<sequence>MPNPQVHDTMASPLSTTHISRAPGFLLADHTLHIGSVKEADCYGLRKAGLQPAEARAVPAYPYAKEQFHLAAFAGFELVSVATFLLEDQSQDGTYSAVGFSWRLRGMATHPRHRNSGYATAVLEHGVRLLRRRQASLLWANGRSSAIGFYLKHGFIRVGDEQVKPGVQPHYRIERRL</sequence>
<dbReference type="CDD" id="cd04301">
    <property type="entry name" value="NAT_SF"/>
    <property type="match status" value="1"/>
</dbReference>
<dbReference type="OrthoDB" id="9796171at2"/>
<dbReference type="EMBL" id="PGVG01000036">
    <property type="protein sequence ID" value="PJG51469.1"/>
    <property type="molecule type" value="Genomic_DNA"/>
</dbReference>
<dbReference type="PROSITE" id="PS51186">
    <property type="entry name" value="GNAT"/>
    <property type="match status" value="1"/>
</dbReference>
<organism evidence="2 3">
    <name type="scientific">Bradyrhizobium forestalis</name>
    <dbReference type="NCBI Taxonomy" id="1419263"/>
    <lineage>
        <taxon>Bacteria</taxon>
        <taxon>Pseudomonadati</taxon>
        <taxon>Pseudomonadota</taxon>
        <taxon>Alphaproteobacteria</taxon>
        <taxon>Hyphomicrobiales</taxon>
        <taxon>Nitrobacteraceae</taxon>
        <taxon>Bradyrhizobium</taxon>
    </lineage>
</organism>
<dbReference type="Pfam" id="PF00583">
    <property type="entry name" value="Acetyltransf_1"/>
    <property type="match status" value="1"/>
</dbReference>
<keyword evidence="3" id="KW-1185">Reference proteome</keyword>
<name>A0A2M8R0U6_9BRAD</name>
<dbReference type="InterPro" id="IPR000182">
    <property type="entry name" value="GNAT_dom"/>
</dbReference>
<comment type="caution">
    <text evidence="2">The sequence shown here is derived from an EMBL/GenBank/DDBJ whole genome shotgun (WGS) entry which is preliminary data.</text>
</comment>
<protein>
    <recommendedName>
        <fullName evidence="1">N-acetyltransferase domain-containing protein</fullName>
    </recommendedName>
</protein>
<feature type="domain" description="N-acetyltransferase" evidence="1">
    <location>
        <begin position="32"/>
        <end position="177"/>
    </location>
</feature>
<dbReference type="SUPFAM" id="SSF55729">
    <property type="entry name" value="Acyl-CoA N-acyltransferases (Nat)"/>
    <property type="match status" value="1"/>
</dbReference>
<gene>
    <name evidence="2" type="ORF">CVM73_30765</name>
</gene>
<dbReference type="InterPro" id="IPR016181">
    <property type="entry name" value="Acyl_CoA_acyltransferase"/>
</dbReference>
<evidence type="ECO:0000313" key="2">
    <source>
        <dbReference type="EMBL" id="PJG51469.1"/>
    </source>
</evidence>
<dbReference type="AlphaFoldDB" id="A0A2M8R0U6"/>
<dbReference type="Proteomes" id="UP000231194">
    <property type="component" value="Unassembled WGS sequence"/>
</dbReference>
<proteinExistence type="predicted"/>
<dbReference type="Gene3D" id="3.40.630.30">
    <property type="match status" value="1"/>
</dbReference>
<evidence type="ECO:0000313" key="3">
    <source>
        <dbReference type="Proteomes" id="UP000231194"/>
    </source>
</evidence>
<accession>A0A2M8R0U6</accession>
<evidence type="ECO:0000259" key="1">
    <source>
        <dbReference type="PROSITE" id="PS51186"/>
    </source>
</evidence>
<dbReference type="GO" id="GO:0016747">
    <property type="term" value="F:acyltransferase activity, transferring groups other than amino-acyl groups"/>
    <property type="evidence" value="ECO:0007669"/>
    <property type="project" value="InterPro"/>
</dbReference>
<reference evidence="2 3" key="1">
    <citation type="submission" date="2017-11" db="EMBL/GenBank/DDBJ databases">
        <title>Bradyrhizobium forestalis sp. nov., an efficient nitrogen-fixing bacterium isolated from nodules of forest legume species in the Amazon.</title>
        <authorList>
            <person name="Costa E.M."/>
            <person name="Guimaraes A."/>
            <person name="Carvalho T.S."/>
            <person name="Rodrigues T.L."/>
            <person name="Ribeiro P.R.A."/>
            <person name="Lebbe L."/>
            <person name="Willems A."/>
            <person name="Moreira F.M.S."/>
        </authorList>
    </citation>
    <scope>NUCLEOTIDE SEQUENCE [LARGE SCALE GENOMIC DNA]</scope>
    <source>
        <strain evidence="2 3">INPA54B</strain>
    </source>
</reference>